<evidence type="ECO:0000313" key="2">
    <source>
        <dbReference type="EMBL" id="VUZ84750.1"/>
    </source>
</evidence>
<proteinExistence type="predicted"/>
<accession>A0A564ZHD8</accession>
<name>A0A564ZHD8_9BACT</name>
<evidence type="ECO:0000313" key="3">
    <source>
        <dbReference type="Proteomes" id="UP000334340"/>
    </source>
</evidence>
<dbReference type="Proteomes" id="UP000334340">
    <property type="component" value="Unassembled WGS sequence"/>
</dbReference>
<dbReference type="Pfam" id="PF20797">
    <property type="entry name" value="HepT-like_2"/>
    <property type="match status" value="1"/>
</dbReference>
<dbReference type="EMBL" id="CABIKM010000017">
    <property type="protein sequence ID" value="VUZ84750.1"/>
    <property type="molecule type" value="Genomic_DNA"/>
</dbReference>
<reference evidence="2 3" key="1">
    <citation type="submission" date="2019-07" db="EMBL/GenBank/DDBJ databases">
        <authorList>
            <person name="Cremers G."/>
        </authorList>
    </citation>
    <scope>NUCLEOTIDE SEQUENCE [LARGE SCALE GENOMIC DNA]</scope>
</reference>
<gene>
    <name evidence="2" type="ORF">MELA_01124</name>
</gene>
<sequence length="164" mass="18901">MSERLLELAERIRSELSDVERLVGRVQEGWLRAERSADDLYLDSVALNLHGFYAGLERLFQTIAAAVDGTMPRGANWHQVLLQQMAVEAPSSVRPAVISERSRDALDEYRGFRHIVRHVYTFKFDPGKVQPLVEHMQTVFRQVRSEMLAFADFLEAQGREEERD</sequence>
<protein>
    <recommendedName>
        <fullName evidence="1">HepT-like domain-containing protein</fullName>
    </recommendedName>
</protein>
<keyword evidence="3" id="KW-1185">Reference proteome</keyword>
<dbReference type="AlphaFoldDB" id="A0A564ZHD8"/>
<dbReference type="InterPro" id="IPR048769">
    <property type="entry name" value="HepT-like_dom"/>
</dbReference>
<organism evidence="2 3">
    <name type="scientific">Candidatus Methylomirabilis lanthanidiphila</name>
    <dbReference type="NCBI Taxonomy" id="2211376"/>
    <lineage>
        <taxon>Bacteria</taxon>
        <taxon>Candidatus Methylomirabilota</taxon>
        <taxon>Candidatus Methylomirabilia</taxon>
        <taxon>Candidatus Methylomirabilales</taxon>
        <taxon>Candidatus Methylomirabilaceae</taxon>
        <taxon>Candidatus Methylomirabilis</taxon>
    </lineage>
</organism>
<evidence type="ECO:0000259" key="1">
    <source>
        <dbReference type="Pfam" id="PF20797"/>
    </source>
</evidence>
<feature type="domain" description="HepT-like" evidence="1">
    <location>
        <begin position="45"/>
        <end position="153"/>
    </location>
</feature>